<evidence type="ECO:0000313" key="7">
    <source>
        <dbReference type="EMBL" id="GIL83968.1"/>
    </source>
</evidence>
<dbReference type="InterPro" id="IPR045247">
    <property type="entry name" value="Oye-like"/>
</dbReference>
<comment type="caution">
    <text evidence="8">The sequence shown here is derived from an EMBL/GenBank/DDBJ whole genome shotgun (WGS) entry which is preliminary data.</text>
</comment>
<dbReference type="PANTHER" id="PTHR22893:SF91">
    <property type="entry name" value="NADPH DEHYDROGENASE 2-RELATED"/>
    <property type="match status" value="1"/>
</dbReference>
<keyword evidence="10" id="KW-1185">Reference proteome</keyword>
<feature type="region of interest" description="Disordered" evidence="5">
    <location>
        <begin position="12"/>
        <end position="47"/>
    </location>
</feature>
<dbReference type="FunFam" id="3.20.20.70:FF:000059">
    <property type="entry name" value="N-ethylmaleimide reductase, FMN-linked"/>
    <property type="match status" value="1"/>
</dbReference>
<evidence type="ECO:0000256" key="5">
    <source>
        <dbReference type="SAM" id="MobiDB-lite"/>
    </source>
</evidence>
<dbReference type="CDD" id="cd02933">
    <property type="entry name" value="OYE_like_FMN"/>
    <property type="match status" value="1"/>
</dbReference>
<dbReference type="GO" id="GO:0016628">
    <property type="term" value="F:oxidoreductase activity, acting on the CH-CH group of donors, NAD or NADP as acceptor"/>
    <property type="evidence" value="ECO:0007669"/>
    <property type="project" value="UniProtKB-ARBA"/>
</dbReference>
<keyword evidence="3" id="KW-0285">Flavoprotein</keyword>
<keyword evidence="3" id="KW-0288">FMN</keyword>
<comment type="similarity">
    <text evidence="2">Belongs to the NADH:flavin oxidoreductase/NADH oxidase family.</text>
</comment>
<feature type="domain" description="NADH:flavin oxidoreductase/NADH oxidase N-terminal" evidence="6">
    <location>
        <begin position="68"/>
        <end position="404"/>
    </location>
</feature>
<proteinExistence type="inferred from homology"/>
<gene>
    <name evidence="7" type="ORF">Vretifemale_12685</name>
    <name evidence="8" type="ORF">Vretimale_10943</name>
</gene>
<evidence type="ECO:0000313" key="9">
    <source>
        <dbReference type="Proteomes" id="UP000722791"/>
    </source>
</evidence>
<dbReference type="AlphaFoldDB" id="A0A8J4GGL0"/>
<evidence type="ECO:0000259" key="6">
    <source>
        <dbReference type="Pfam" id="PF00724"/>
    </source>
</evidence>
<dbReference type="EMBL" id="BNCQ01000022">
    <property type="protein sequence ID" value="GIM06707.1"/>
    <property type="molecule type" value="Genomic_DNA"/>
</dbReference>
<dbReference type="PANTHER" id="PTHR22893">
    <property type="entry name" value="NADH OXIDOREDUCTASE-RELATED"/>
    <property type="match status" value="1"/>
</dbReference>
<accession>A0A8J4GGL0</accession>
<dbReference type="GO" id="GO:0005829">
    <property type="term" value="C:cytosol"/>
    <property type="evidence" value="ECO:0007669"/>
    <property type="project" value="UniProtKB-ARBA"/>
</dbReference>
<dbReference type="Proteomes" id="UP000722791">
    <property type="component" value="Unassembled WGS sequence"/>
</dbReference>
<sequence length="433" mass="46959">MNVMRMAVGPGRLPAGAVTNSRRAPDAAFKSPTYASTGTPATTATVPPAQFDIGGGKLLPIPSDVAPLFTPYSLSEGRFQLSNRIVYAPLTRMRAVGTIPQPSAAMYYSQRAVPGGLIISEATNISAEGIGYMSTPGLYLPEQLEAWKPVVQAVKDRGAIFFCQLWHCGRASHPDLQPGGADPISSSTRPVTSPEYTVYTPSGPKPYTTPRAATKEDIRRLVGEYAQAAKNAVEVAGFDGVEVHGANGYLIDQFIKDSVNDRTDEYGGTIENRCRFALEVVEAVIAAVGADRVGIRITPFTTFLDALDSTPYATHVYLMEKLNNYGLSYVHMVEPRIKGNVELDQSPHSLEPFRRVYKGTFITAGGFKPDTGAAAVASGQGDLVAYGRTYLANPDFHKRLLLHAPLNQYDRDTFYSSGMEGYIDYPTLEELQK</sequence>
<feature type="compositionally biased region" description="Polar residues" evidence="5">
    <location>
        <begin position="184"/>
        <end position="195"/>
    </location>
</feature>
<dbReference type="OrthoDB" id="556358at2759"/>
<dbReference type="Pfam" id="PF00724">
    <property type="entry name" value="Oxidored_FMN"/>
    <property type="match status" value="1"/>
</dbReference>
<dbReference type="InterPro" id="IPR001155">
    <property type="entry name" value="OxRdtase_FMN_N"/>
</dbReference>
<feature type="compositionally biased region" description="Low complexity" evidence="5">
    <location>
        <begin position="32"/>
        <end position="47"/>
    </location>
</feature>
<evidence type="ECO:0000313" key="8">
    <source>
        <dbReference type="EMBL" id="GIM06707.1"/>
    </source>
</evidence>
<keyword evidence="4" id="KW-0560">Oxidoreductase</keyword>
<evidence type="ECO:0000256" key="2">
    <source>
        <dbReference type="ARBA" id="ARBA00005979"/>
    </source>
</evidence>
<dbReference type="InterPro" id="IPR013785">
    <property type="entry name" value="Aldolase_TIM"/>
</dbReference>
<evidence type="ECO:0000256" key="4">
    <source>
        <dbReference type="ARBA" id="ARBA00023002"/>
    </source>
</evidence>
<protein>
    <recommendedName>
        <fullName evidence="6">NADH:flavin oxidoreductase/NADH oxidase N-terminal domain-containing protein</fullName>
    </recommendedName>
</protein>
<dbReference type="Proteomes" id="UP000747110">
    <property type="component" value="Unassembled WGS sequence"/>
</dbReference>
<dbReference type="EMBL" id="BNCP01000028">
    <property type="protein sequence ID" value="GIL83968.1"/>
    <property type="molecule type" value="Genomic_DNA"/>
</dbReference>
<evidence type="ECO:0000256" key="3">
    <source>
        <dbReference type="ARBA" id="ARBA00022643"/>
    </source>
</evidence>
<name>A0A8J4GGL0_9CHLO</name>
<comment type="cofactor">
    <cofactor evidence="1">
        <name>FMN</name>
        <dbReference type="ChEBI" id="CHEBI:58210"/>
    </cofactor>
</comment>
<evidence type="ECO:0000313" key="10">
    <source>
        <dbReference type="Proteomes" id="UP000747110"/>
    </source>
</evidence>
<organism evidence="8 9">
    <name type="scientific">Volvox reticuliferus</name>
    <dbReference type="NCBI Taxonomy" id="1737510"/>
    <lineage>
        <taxon>Eukaryota</taxon>
        <taxon>Viridiplantae</taxon>
        <taxon>Chlorophyta</taxon>
        <taxon>core chlorophytes</taxon>
        <taxon>Chlorophyceae</taxon>
        <taxon>CS clade</taxon>
        <taxon>Chlamydomonadales</taxon>
        <taxon>Volvocaceae</taxon>
        <taxon>Volvox</taxon>
    </lineage>
</organism>
<dbReference type="SUPFAM" id="SSF51395">
    <property type="entry name" value="FMN-linked oxidoreductases"/>
    <property type="match status" value="1"/>
</dbReference>
<dbReference type="GO" id="GO:0010181">
    <property type="term" value="F:FMN binding"/>
    <property type="evidence" value="ECO:0007669"/>
    <property type="project" value="InterPro"/>
</dbReference>
<feature type="region of interest" description="Disordered" evidence="5">
    <location>
        <begin position="176"/>
        <end position="210"/>
    </location>
</feature>
<dbReference type="Gene3D" id="3.20.20.70">
    <property type="entry name" value="Aldolase class I"/>
    <property type="match status" value="1"/>
</dbReference>
<reference evidence="8" key="1">
    <citation type="journal article" date="2021" name="Proc. Natl. Acad. Sci. U.S.A.">
        <title>Three genomes in the algal genus Volvox reveal the fate of a haploid sex-determining region after a transition to homothallism.</title>
        <authorList>
            <person name="Yamamoto K."/>
            <person name="Hamaji T."/>
            <person name="Kawai-Toyooka H."/>
            <person name="Matsuzaki R."/>
            <person name="Takahashi F."/>
            <person name="Nishimura Y."/>
            <person name="Kawachi M."/>
            <person name="Noguchi H."/>
            <person name="Minakuchi Y."/>
            <person name="Umen J.G."/>
            <person name="Toyoda A."/>
            <person name="Nozaki H."/>
        </authorList>
    </citation>
    <scope>NUCLEOTIDE SEQUENCE</scope>
    <source>
        <strain evidence="8">NIES-3785</strain>
        <strain evidence="7">NIES-3786</strain>
    </source>
</reference>
<evidence type="ECO:0000256" key="1">
    <source>
        <dbReference type="ARBA" id="ARBA00001917"/>
    </source>
</evidence>